<protein>
    <submittedName>
        <fullName evidence="2">Uncharacterized protein</fullName>
    </submittedName>
</protein>
<gene>
    <name evidence="2" type="ORF">BLNAU_17061</name>
</gene>
<evidence type="ECO:0000313" key="2">
    <source>
        <dbReference type="EMBL" id="KAK2948025.1"/>
    </source>
</evidence>
<evidence type="ECO:0000313" key="3">
    <source>
        <dbReference type="Proteomes" id="UP001281761"/>
    </source>
</evidence>
<dbReference type="Proteomes" id="UP001281761">
    <property type="component" value="Unassembled WGS sequence"/>
</dbReference>
<proteinExistence type="predicted"/>
<sequence length="189" mass="21818">MEGDQNRTRVDMRGNSTKMRYTRFLMMPIGGGKTFGENCELSAAQLKYHIKMQKYGKVETKIQPRVLPELNHSARPSWLQGYFPHEGRGRKLNPTMSKMARSPSSSKSLWRNKHHRRIPQRFTRSPSQVGALERVKQDTIDRENCDDQYSSGVMKGHIHSRRGLATFQSRDVAAGIREEGHDHNYSPYD</sequence>
<name>A0ABQ9XCS5_9EUKA</name>
<accession>A0ABQ9XCS5</accession>
<reference evidence="2 3" key="1">
    <citation type="journal article" date="2022" name="bioRxiv">
        <title>Genomics of Preaxostyla Flagellates Illuminates Evolutionary Transitions and the Path Towards Mitochondrial Loss.</title>
        <authorList>
            <person name="Novak L.V.F."/>
            <person name="Treitli S.C."/>
            <person name="Pyrih J."/>
            <person name="Halakuc P."/>
            <person name="Pipaliya S.V."/>
            <person name="Vacek V."/>
            <person name="Brzon O."/>
            <person name="Soukal P."/>
            <person name="Eme L."/>
            <person name="Dacks J.B."/>
            <person name="Karnkowska A."/>
            <person name="Elias M."/>
            <person name="Hampl V."/>
        </authorList>
    </citation>
    <scope>NUCLEOTIDE SEQUENCE [LARGE SCALE GENOMIC DNA]</scope>
    <source>
        <strain evidence="2">NAU3</strain>
        <tissue evidence="2">Gut</tissue>
    </source>
</reference>
<evidence type="ECO:0000256" key="1">
    <source>
        <dbReference type="SAM" id="MobiDB-lite"/>
    </source>
</evidence>
<feature type="region of interest" description="Disordered" evidence="1">
    <location>
        <begin position="87"/>
        <end position="116"/>
    </location>
</feature>
<feature type="compositionally biased region" description="Low complexity" evidence="1">
    <location>
        <begin position="96"/>
        <end position="108"/>
    </location>
</feature>
<keyword evidence="3" id="KW-1185">Reference proteome</keyword>
<dbReference type="EMBL" id="JARBJD010000186">
    <property type="protein sequence ID" value="KAK2948025.1"/>
    <property type="molecule type" value="Genomic_DNA"/>
</dbReference>
<organism evidence="2 3">
    <name type="scientific">Blattamonas nauphoetae</name>
    <dbReference type="NCBI Taxonomy" id="2049346"/>
    <lineage>
        <taxon>Eukaryota</taxon>
        <taxon>Metamonada</taxon>
        <taxon>Preaxostyla</taxon>
        <taxon>Oxymonadida</taxon>
        <taxon>Blattamonas</taxon>
    </lineage>
</organism>
<comment type="caution">
    <text evidence="2">The sequence shown here is derived from an EMBL/GenBank/DDBJ whole genome shotgun (WGS) entry which is preliminary data.</text>
</comment>